<gene>
    <name evidence="1" type="ORF">HPP92_020117</name>
</gene>
<accession>A0A835UJT3</accession>
<proteinExistence type="predicted"/>
<keyword evidence="2" id="KW-1185">Reference proteome</keyword>
<sequence>MLVVEIRVSDLMMRWCSNPQGRRTCPAAARLIALDGRVTFYRRRVKVAELMKEHACHSVCRSDEFFIGQKVPAMSAAEKLQLGQSYFLLPCHFFQSVLSFVEVASSLAGEGGRSLRHLGIHRTDMGKLQIRIAEALEGSGDWEEEGERKRGNWLVCTTSALEKEYERMVGWKSRQWRPKLDRIDESSEKKSQRGAGRRIGAWGVLMRRKKSHKSVA</sequence>
<dbReference type="OrthoDB" id="5358475at2759"/>
<dbReference type="Pfam" id="PF14009">
    <property type="entry name" value="PADRE"/>
    <property type="match status" value="1"/>
</dbReference>
<dbReference type="AlphaFoldDB" id="A0A835UJT3"/>
<evidence type="ECO:0000313" key="2">
    <source>
        <dbReference type="Proteomes" id="UP000636800"/>
    </source>
</evidence>
<dbReference type="PANTHER" id="PTHR33052">
    <property type="entry name" value="DUF4228 DOMAIN PROTEIN-RELATED"/>
    <property type="match status" value="1"/>
</dbReference>
<evidence type="ECO:0000313" key="1">
    <source>
        <dbReference type="EMBL" id="KAG0464048.1"/>
    </source>
</evidence>
<comment type="caution">
    <text evidence="1">The sequence shown here is derived from an EMBL/GenBank/DDBJ whole genome shotgun (WGS) entry which is preliminary data.</text>
</comment>
<reference evidence="1 2" key="1">
    <citation type="journal article" date="2020" name="Nat. Food">
        <title>A phased Vanilla planifolia genome enables genetic improvement of flavour and production.</title>
        <authorList>
            <person name="Hasing T."/>
            <person name="Tang H."/>
            <person name="Brym M."/>
            <person name="Khazi F."/>
            <person name="Huang T."/>
            <person name="Chambers A.H."/>
        </authorList>
    </citation>
    <scope>NUCLEOTIDE SEQUENCE [LARGE SCALE GENOMIC DNA]</scope>
    <source>
        <tissue evidence="1">Leaf</tissue>
    </source>
</reference>
<protein>
    <submittedName>
        <fullName evidence="1">Uncharacterized protein</fullName>
    </submittedName>
</protein>
<dbReference type="InterPro" id="IPR025322">
    <property type="entry name" value="PADRE_dom"/>
</dbReference>
<name>A0A835UJT3_VANPL</name>
<organism evidence="1 2">
    <name type="scientific">Vanilla planifolia</name>
    <name type="common">Vanilla</name>
    <dbReference type="NCBI Taxonomy" id="51239"/>
    <lineage>
        <taxon>Eukaryota</taxon>
        <taxon>Viridiplantae</taxon>
        <taxon>Streptophyta</taxon>
        <taxon>Embryophyta</taxon>
        <taxon>Tracheophyta</taxon>
        <taxon>Spermatophyta</taxon>
        <taxon>Magnoliopsida</taxon>
        <taxon>Liliopsida</taxon>
        <taxon>Asparagales</taxon>
        <taxon>Orchidaceae</taxon>
        <taxon>Vanilloideae</taxon>
        <taxon>Vanilleae</taxon>
        <taxon>Vanilla</taxon>
    </lineage>
</organism>
<dbReference type="Proteomes" id="UP000636800">
    <property type="component" value="Chromosome 10"/>
</dbReference>
<dbReference type="EMBL" id="JADCNL010000010">
    <property type="protein sequence ID" value="KAG0464048.1"/>
    <property type="molecule type" value="Genomic_DNA"/>
</dbReference>